<evidence type="ECO:0000313" key="4">
    <source>
        <dbReference type="EMBL" id="VFA86762.1"/>
    </source>
</evidence>
<feature type="signal peptide" evidence="2">
    <location>
        <begin position="1"/>
        <end position="28"/>
    </location>
</feature>
<feature type="transmembrane region" description="Helical" evidence="1">
    <location>
        <begin position="387"/>
        <end position="407"/>
    </location>
</feature>
<keyword evidence="2" id="KW-0732">Signal</keyword>
<dbReference type="Pfam" id="PF20990">
    <property type="entry name" value="DUF2207_C"/>
    <property type="match status" value="1"/>
</dbReference>
<proteinExistence type="predicted"/>
<dbReference type="EMBL" id="CAACYE010000005">
    <property type="protein sequence ID" value="VFA86762.1"/>
    <property type="molecule type" value="Genomic_DNA"/>
</dbReference>
<protein>
    <submittedName>
        <fullName evidence="4">Predicted membrane protein (DUF2207)</fullName>
    </submittedName>
</protein>
<evidence type="ECO:0000256" key="2">
    <source>
        <dbReference type="SAM" id="SignalP"/>
    </source>
</evidence>
<dbReference type="InterPro" id="IPR048389">
    <property type="entry name" value="YciQ-like_C"/>
</dbReference>
<reference evidence="4" key="1">
    <citation type="submission" date="2019-02" db="EMBL/GenBank/DDBJ databases">
        <authorList>
            <consortium name="Pathogen Informatics"/>
        </authorList>
    </citation>
    <scope>NUCLEOTIDE SEQUENCE</scope>
    <source>
        <strain evidence="4">3012STDY6733949</strain>
    </source>
</reference>
<feature type="chain" id="PRO_5030094444" evidence="2">
    <location>
        <begin position="29"/>
        <end position="538"/>
    </location>
</feature>
<dbReference type="RefSeq" id="WP_137353908.1">
    <property type="nucleotide sequence ID" value="NZ_CAACYE020000001.1"/>
</dbReference>
<feature type="transmembrane region" description="Helical" evidence="1">
    <location>
        <begin position="413"/>
        <end position="432"/>
    </location>
</feature>
<keyword evidence="1" id="KW-0812">Transmembrane</keyword>
<evidence type="ECO:0000256" key="1">
    <source>
        <dbReference type="SAM" id="Phobius"/>
    </source>
</evidence>
<keyword evidence="1" id="KW-0472">Membrane</keyword>
<evidence type="ECO:0000259" key="3">
    <source>
        <dbReference type="Pfam" id="PF20990"/>
    </source>
</evidence>
<organism evidence="4">
    <name type="scientific">Nocardia farcinica</name>
    <dbReference type="NCBI Taxonomy" id="37329"/>
    <lineage>
        <taxon>Bacteria</taxon>
        <taxon>Bacillati</taxon>
        <taxon>Actinomycetota</taxon>
        <taxon>Actinomycetes</taxon>
        <taxon>Mycobacteriales</taxon>
        <taxon>Nocardiaceae</taxon>
        <taxon>Nocardia</taxon>
    </lineage>
</organism>
<gene>
    <name evidence="4" type="ORF">NCTC1935_04629</name>
</gene>
<sequence length="538" mass="56704">MLTFRGAAASALLLAAAASVAAAPVAQAQPAPAGVVITADLVLDREGVLRVEETVSVPEGAEFRMSLPLRLQVEPDVERRFRVTDVETGGVGSATTADDRFTLVAPPGESTFRYAVHNTVGDAPSSQVFHWLGVVDTDIAAISAALVAPSYELAIVDCTLGPPGNTRPCADVRTEAIGVLHLEQTDLRKGDAIDLTVQLPPGTVPANADVIDHSGPGPFSLSGPVLAAFGALLVLLAGLAALVWRARRDNAAATTGSEVFDPLAREDGQVRFTAPDGVLPGEAGLLLDEHVDPVDIAATVVDLAVRRYLWVTQIAENDWRITRVNAPDDQLRDFEKAVYTALLPDGVDAVTMGELRGRVQAGPVRAAMIADAVARGAFVDRSRPGPAVWLGGALVVAGLAATVGLAVTAGYALVGVAILLAGVALVLLPKYLPSRTAAGSRIAGRVRALQRGLDATRPEQIPPTDQETVFSRALPYTVVGGRADNWVRAFRQLNPAADAQPGLYWFGGYERDRDLHRFAAHFPYFITALEGLFSETSH</sequence>
<accession>A0A449GM41</accession>
<feature type="transmembrane region" description="Helical" evidence="1">
    <location>
        <begin position="225"/>
        <end position="244"/>
    </location>
</feature>
<name>A0A449GM41_NOCFR</name>
<feature type="domain" description="Predicted membrane protein YciQ-like C-terminal" evidence="3">
    <location>
        <begin position="274"/>
        <end position="490"/>
    </location>
</feature>
<keyword evidence="1" id="KW-1133">Transmembrane helix</keyword>
<dbReference type="AlphaFoldDB" id="A0A449GM41"/>